<dbReference type="VEuPathDB" id="FungiDB:MELLADRAFT_123765"/>
<dbReference type="HOGENOM" id="CLU_150810_1_0_1"/>
<evidence type="ECO:0000256" key="1">
    <source>
        <dbReference type="SAM" id="SignalP"/>
    </source>
</evidence>
<keyword evidence="3" id="KW-1185">Reference proteome</keyword>
<gene>
    <name evidence="2" type="ORF">MELLADRAFT_123765</name>
</gene>
<dbReference type="EMBL" id="GL883090">
    <property type="protein sequence ID" value="EGG13094.1"/>
    <property type="molecule type" value="Genomic_DNA"/>
</dbReference>
<name>F4R3V9_MELLP</name>
<sequence>MLFQSHHGILIAMCVTHLASGQQTTKTIQCIGGFSVDKTAAKCNDKDFLQYNCPLAQCGKDGHLWVPLSGCLHNGVLGSGISNQQCSSYSMNKKDGYTCRNTGGEWYSCPYKADNVPFITCSKCTASKPTAPQPRN</sequence>
<protein>
    <submittedName>
        <fullName evidence="2">Secreted protein</fullName>
    </submittedName>
</protein>
<proteinExistence type="predicted"/>
<dbReference type="RefSeq" id="XP_007404032.1">
    <property type="nucleotide sequence ID" value="XM_007403970.1"/>
</dbReference>
<feature type="chain" id="PRO_5003320596" evidence="1">
    <location>
        <begin position="22"/>
        <end position="136"/>
    </location>
</feature>
<evidence type="ECO:0000313" key="3">
    <source>
        <dbReference type="Proteomes" id="UP000001072"/>
    </source>
</evidence>
<dbReference type="AlphaFoldDB" id="F4R3V9"/>
<keyword evidence="1" id="KW-0732">Signal</keyword>
<dbReference type="KEGG" id="mlr:MELLADRAFT_123765"/>
<evidence type="ECO:0000313" key="2">
    <source>
        <dbReference type="EMBL" id="EGG13094.1"/>
    </source>
</evidence>
<accession>F4R3V9</accession>
<organism evidence="3">
    <name type="scientific">Melampsora larici-populina (strain 98AG31 / pathotype 3-4-7)</name>
    <name type="common">Poplar leaf rust fungus</name>
    <dbReference type="NCBI Taxonomy" id="747676"/>
    <lineage>
        <taxon>Eukaryota</taxon>
        <taxon>Fungi</taxon>
        <taxon>Dikarya</taxon>
        <taxon>Basidiomycota</taxon>
        <taxon>Pucciniomycotina</taxon>
        <taxon>Pucciniomycetes</taxon>
        <taxon>Pucciniales</taxon>
        <taxon>Melampsoraceae</taxon>
        <taxon>Melampsora</taxon>
    </lineage>
</organism>
<reference evidence="3" key="1">
    <citation type="journal article" date="2011" name="Proc. Natl. Acad. Sci. U.S.A.">
        <title>Obligate biotrophy features unraveled by the genomic analysis of rust fungi.</title>
        <authorList>
            <person name="Duplessis S."/>
            <person name="Cuomo C.A."/>
            <person name="Lin Y.-C."/>
            <person name="Aerts A."/>
            <person name="Tisserant E."/>
            <person name="Veneault-Fourrey C."/>
            <person name="Joly D.L."/>
            <person name="Hacquard S."/>
            <person name="Amselem J."/>
            <person name="Cantarel B.L."/>
            <person name="Chiu R."/>
            <person name="Coutinho P.M."/>
            <person name="Feau N."/>
            <person name="Field M."/>
            <person name="Frey P."/>
            <person name="Gelhaye E."/>
            <person name="Goldberg J."/>
            <person name="Grabherr M.G."/>
            <person name="Kodira C.D."/>
            <person name="Kohler A."/>
            <person name="Kuees U."/>
            <person name="Lindquist E.A."/>
            <person name="Lucas S.M."/>
            <person name="Mago R."/>
            <person name="Mauceli E."/>
            <person name="Morin E."/>
            <person name="Murat C."/>
            <person name="Pangilinan J.L."/>
            <person name="Park R."/>
            <person name="Pearson M."/>
            <person name="Quesneville H."/>
            <person name="Rouhier N."/>
            <person name="Sakthikumar S."/>
            <person name="Salamov A.A."/>
            <person name="Schmutz J."/>
            <person name="Selles B."/>
            <person name="Shapiro H."/>
            <person name="Tanguay P."/>
            <person name="Tuskan G.A."/>
            <person name="Henrissat B."/>
            <person name="Van de Peer Y."/>
            <person name="Rouze P."/>
            <person name="Ellis J.G."/>
            <person name="Dodds P.N."/>
            <person name="Schein J.E."/>
            <person name="Zhong S."/>
            <person name="Hamelin R.C."/>
            <person name="Grigoriev I.V."/>
            <person name="Szabo L.J."/>
            <person name="Martin F."/>
        </authorList>
    </citation>
    <scope>NUCLEOTIDE SEQUENCE [LARGE SCALE GENOMIC DNA]</scope>
    <source>
        <strain evidence="3">98AG31 / pathotype 3-4-7</strain>
    </source>
</reference>
<dbReference type="GeneID" id="18926467"/>
<dbReference type="Proteomes" id="UP000001072">
    <property type="component" value="Unassembled WGS sequence"/>
</dbReference>
<dbReference type="InParanoid" id="F4R3V9"/>
<feature type="signal peptide" evidence="1">
    <location>
        <begin position="1"/>
        <end position="21"/>
    </location>
</feature>